<dbReference type="SMART" id="SM01272">
    <property type="entry name" value="LsmAD"/>
    <property type="match status" value="1"/>
</dbReference>
<feature type="compositionally biased region" description="Pro residues" evidence="1">
    <location>
        <begin position="674"/>
        <end position="684"/>
    </location>
</feature>
<feature type="compositionally biased region" description="Low complexity" evidence="1">
    <location>
        <begin position="531"/>
        <end position="543"/>
    </location>
</feature>
<feature type="region of interest" description="Disordered" evidence="1">
    <location>
        <begin position="762"/>
        <end position="784"/>
    </location>
</feature>
<dbReference type="InParanoid" id="K5WG45"/>
<dbReference type="GO" id="GO:0034063">
    <property type="term" value="P:stress granule assembly"/>
    <property type="evidence" value="ECO:0007669"/>
    <property type="project" value="TreeGrafter"/>
</dbReference>
<feature type="compositionally biased region" description="Polar residues" evidence="1">
    <location>
        <begin position="438"/>
        <end position="466"/>
    </location>
</feature>
<dbReference type="GO" id="GO:0010494">
    <property type="term" value="C:cytoplasmic stress granule"/>
    <property type="evidence" value="ECO:0007669"/>
    <property type="project" value="TreeGrafter"/>
</dbReference>
<dbReference type="AlphaFoldDB" id="K5WG45"/>
<feature type="region of interest" description="Disordered" evidence="1">
    <location>
        <begin position="663"/>
        <end position="698"/>
    </location>
</feature>
<accession>K5WG45</accession>
<feature type="region of interest" description="Disordered" evidence="1">
    <location>
        <begin position="318"/>
        <end position="369"/>
    </location>
</feature>
<evidence type="ECO:0000256" key="1">
    <source>
        <dbReference type="SAM" id="MobiDB-lite"/>
    </source>
</evidence>
<feature type="region of interest" description="Disordered" evidence="1">
    <location>
        <begin position="431"/>
        <end position="614"/>
    </location>
</feature>
<protein>
    <recommendedName>
        <fullName evidence="2">LsmAD domain-containing protein</fullName>
    </recommendedName>
</protein>
<proteinExistence type="predicted"/>
<feature type="region of interest" description="Disordered" evidence="1">
    <location>
        <begin position="817"/>
        <end position="839"/>
    </location>
</feature>
<dbReference type="HOGENOM" id="CLU_017397_0_0_1"/>
<dbReference type="InterPro" id="IPR009604">
    <property type="entry name" value="LsmAD_domain"/>
</dbReference>
<dbReference type="KEGG" id="pco:PHACADRAFT_252488"/>
<dbReference type="GO" id="GO:0003729">
    <property type="term" value="F:mRNA binding"/>
    <property type="evidence" value="ECO:0007669"/>
    <property type="project" value="TreeGrafter"/>
</dbReference>
<evidence type="ECO:0000313" key="3">
    <source>
        <dbReference type="EMBL" id="EKM58280.1"/>
    </source>
</evidence>
<reference evidence="3 4" key="1">
    <citation type="journal article" date="2012" name="BMC Genomics">
        <title>Comparative genomics of the white-rot fungi, Phanerochaete carnosa and P. chrysosporium, to elucidate the genetic basis of the distinct wood types they colonize.</title>
        <authorList>
            <person name="Suzuki H."/>
            <person name="MacDonald J."/>
            <person name="Syed K."/>
            <person name="Salamov A."/>
            <person name="Hori C."/>
            <person name="Aerts A."/>
            <person name="Henrissat B."/>
            <person name="Wiebenga A."/>
            <person name="vanKuyk P.A."/>
            <person name="Barry K."/>
            <person name="Lindquist E."/>
            <person name="LaButti K."/>
            <person name="Lapidus A."/>
            <person name="Lucas S."/>
            <person name="Coutinho P."/>
            <person name="Gong Y."/>
            <person name="Samejima M."/>
            <person name="Mahadevan R."/>
            <person name="Abou-Zaid M."/>
            <person name="de Vries R.P."/>
            <person name="Igarashi K."/>
            <person name="Yadav J.S."/>
            <person name="Grigoriev I.V."/>
            <person name="Master E.R."/>
        </authorList>
    </citation>
    <scope>NUCLEOTIDE SEQUENCE [LARGE SCALE GENOMIC DNA]</scope>
    <source>
        <strain evidence="3 4">HHB-10118-sp</strain>
    </source>
</reference>
<dbReference type="Proteomes" id="UP000008370">
    <property type="component" value="Unassembled WGS sequence"/>
</dbReference>
<dbReference type="STRING" id="650164.K5WG45"/>
<gene>
    <name evidence="3" type="ORF">PHACADRAFT_252488</name>
</gene>
<dbReference type="FunCoup" id="K5WG45">
    <property type="interactions" value="71"/>
</dbReference>
<dbReference type="GeneID" id="18915494"/>
<dbReference type="OrthoDB" id="2275718at2759"/>
<dbReference type="PANTHER" id="PTHR12854">
    <property type="entry name" value="ATAXIN 2-RELATED"/>
    <property type="match status" value="1"/>
</dbReference>
<feature type="region of interest" description="Disordered" evidence="1">
    <location>
        <begin position="1"/>
        <end position="74"/>
    </location>
</feature>
<dbReference type="Pfam" id="PF06741">
    <property type="entry name" value="LsmAD"/>
    <property type="match status" value="1"/>
</dbReference>
<evidence type="ECO:0000313" key="4">
    <source>
        <dbReference type="Proteomes" id="UP000008370"/>
    </source>
</evidence>
<dbReference type="PANTHER" id="PTHR12854:SF7">
    <property type="entry name" value="ATAXIN-2 HOMOLOG"/>
    <property type="match status" value="1"/>
</dbReference>
<dbReference type="EMBL" id="JH930470">
    <property type="protein sequence ID" value="EKM58280.1"/>
    <property type="molecule type" value="Genomic_DNA"/>
</dbReference>
<feature type="compositionally biased region" description="Pro residues" evidence="1">
    <location>
        <begin position="817"/>
        <end position="830"/>
    </location>
</feature>
<name>K5WG45_PHACS</name>
<dbReference type="RefSeq" id="XP_007393601.1">
    <property type="nucleotide sequence ID" value="XM_007393539.1"/>
</dbReference>
<feature type="compositionally biased region" description="Polar residues" evidence="1">
    <location>
        <begin position="545"/>
        <end position="559"/>
    </location>
</feature>
<feature type="domain" description="LsmAD" evidence="2">
    <location>
        <begin position="225"/>
        <end position="297"/>
    </location>
</feature>
<keyword evidence="4" id="KW-1185">Reference proteome</keyword>
<evidence type="ECO:0000259" key="2">
    <source>
        <dbReference type="SMART" id="SM01272"/>
    </source>
</evidence>
<sequence>MAAATRQPKPPRKGGMPETTARRPSAWTGARGSPTFSPGMPNTRLPAGQQTPSNGPFPPPGNQNGAPRTDRPQDRVLQQLSGLTGTTVTLSTKIGQRYEGVIGSTSGEGDTQGVTLKDVKEILNPGQPLKESLFIASTNIDTWSSGPADAKLTNGDSFKTDVDISKANSLSRERPLQAWADDIPDNTNASGTGGRYVHNDDDTFGPGASSGGSQWDQFAANEKLFGVKANFDEEAYTTKLDRNAPDFKEKEKRAQQVAAEIMSGATSNSHVAEERKIDFVGENGINEEDRYGAVVRGANAYVPPGARKAAVAVVNVNGSSPAPSTTSAKPEIPKVSINGPDDSGVKETQKPASPAPATGAAKPADPLPAFRDFVSNERDRLMKKKQALMKHEMDKRMADLVKFGQTFKLKKPIPEDLVPILAKDEEKQRQIREKSTQDAESAQARTIGPSNLTVTGTPNIQASATSARIGGTPVAAKVSTSGSPQPGAGSKTPPALVKASSSTSPPGKDGAGGKRISMFIQSIPPFKGKRPSATPASSGPAPGVNGTQPPTTRTNSSHNAIAPTPLSPTAANRLNVNASSFRPTPKSAQPSSSPKAKEQQAATQGPPNPFFGTRPIKKTPPAHIKDDFNSFKYAKVVEASQIAPQWPYNGKRYITMFPPLPAPPQQQSPHMAHPGPPAPMPPPTYEDQSSDPAAQAAQAAARGYVYAYPPYGYPGQPMMPGMPPPPGHMPPYMQPIPYPYMPPPNAMYPGTPMGQMPPPTAFMPPPGAYPPPPNGTGPRPSMPPTPIPSHAHPYYHQSPQLQHTVPYPMMMPPPGAPVPPHPYEGQPAPPVQMGGVGHA</sequence>
<dbReference type="InterPro" id="IPR045117">
    <property type="entry name" value="ATXN2-like"/>
</dbReference>
<feature type="compositionally biased region" description="Low complexity" evidence="1">
    <location>
        <begin position="318"/>
        <end position="328"/>
    </location>
</feature>
<organism evidence="3 4">
    <name type="scientific">Phanerochaete carnosa (strain HHB-10118-sp)</name>
    <name type="common">White-rot fungus</name>
    <name type="synonym">Peniophora carnosa</name>
    <dbReference type="NCBI Taxonomy" id="650164"/>
    <lineage>
        <taxon>Eukaryota</taxon>
        <taxon>Fungi</taxon>
        <taxon>Dikarya</taxon>
        <taxon>Basidiomycota</taxon>
        <taxon>Agaricomycotina</taxon>
        <taxon>Agaricomycetes</taxon>
        <taxon>Polyporales</taxon>
        <taxon>Phanerochaetaceae</taxon>
        <taxon>Phanerochaete</taxon>
    </lineage>
</organism>
<feature type="compositionally biased region" description="Polar residues" evidence="1">
    <location>
        <begin position="567"/>
        <end position="582"/>
    </location>
</feature>
<feature type="compositionally biased region" description="Low complexity" evidence="1">
    <location>
        <begin position="583"/>
        <end position="594"/>
    </location>
</feature>